<dbReference type="InterPro" id="IPR036188">
    <property type="entry name" value="FAD/NAD-bd_sf"/>
</dbReference>
<dbReference type="EC" id="1.14.19.-" evidence="1"/>
<proteinExistence type="predicted"/>
<name>A0ABW8KVS9_9GAMM</name>
<dbReference type="Pfam" id="PF04820">
    <property type="entry name" value="Trp_halogenase"/>
    <property type="match status" value="1"/>
</dbReference>
<protein>
    <submittedName>
        <fullName evidence="1">Tryptophan halogenase family protein</fullName>
        <ecNumber evidence="1">1.14.19.-</ecNumber>
    </submittedName>
</protein>
<gene>
    <name evidence="1" type="ORF">ACI2JU_08475</name>
</gene>
<reference evidence="1 2" key="1">
    <citation type="submission" date="2024-11" db="EMBL/GenBank/DDBJ databases">
        <title>The Natural Products Discovery Center: Release of the First 8490 Sequenced Strains for Exploring Actinobacteria Biosynthetic Diversity.</title>
        <authorList>
            <person name="Kalkreuter E."/>
            <person name="Kautsar S.A."/>
            <person name="Yang D."/>
            <person name="Bader C.D."/>
            <person name="Teijaro C.N."/>
            <person name="Fluegel L."/>
            <person name="Davis C.M."/>
            <person name="Simpson J.R."/>
            <person name="Lauterbach L."/>
            <person name="Steele A.D."/>
            <person name="Gui C."/>
            <person name="Meng S."/>
            <person name="Li G."/>
            <person name="Viehrig K."/>
            <person name="Ye F."/>
            <person name="Su P."/>
            <person name="Kiefer A.F."/>
            <person name="Nichols A."/>
            <person name="Cepeda A.J."/>
            <person name="Yan W."/>
            <person name="Fan B."/>
            <person name="Jiang Y."/>
            <person name="Adhikari A."/>
            <person name="Zheng C.-J."/>
            <person name="Schuster L."/>
            <person name="Cowan T.M."/>
            <person name="Smanski M.J."/>
            <person name="Chevrette M.G."/>
            <person name="De Carvalho L.P.S."/>
            <person name="Shen B."/>
        </authorList>
    </citation>
    <scope>NUCLEOTIDE SEQUENCE [LARGE SCALE GENOMIC DNA]</scope>
    <source>
        <strain evidence="1 2">NPDC078403</strain>
    </source>
</reference>
<dbReference type="InterPro" id="IPR033856">
    <property type="entry name" value="Trp_halogen"/>
</dbReference>
<sequence>MNIIIVGGGTAGWMAANLLNHSLTNTHVTLIESPTVAPIGVGEGSTAQLKQFFDTLNISESEWMPQCNATYKLGIEFKNWSTHPGHEQYFHSFYGQTDLHTQQQFIKSCLLKRQGVAIDAHPDSYFLAAYLAKQQRGPHTQADFPFQQSYGYHFDSGLLGLFLANRATSKGVKHLKSTIAQVELDSAGNIKQLVLDENSDGQQCIAADFFIDCSGFKGLLIQQALAVPWLSFKENLFNDSAIVLPTMSNQLQAPQTTSTALKYGWQWAIPLTNRIGNGYVYSQDFCSADEAETELRATLGLLNCDVSARKLTMKVGRVKQHWYKNCLAVGLSQGFIEPLEATALHLVQQTIESFIACFEHNQPSEAKRDSFNTQINNRIEGIRDYIVCHYRASNRRDTEYWQANGQNEMLSASLKNIFQCWLSRNDLTSEIAHQGIENYYSSLSWHTLLSGYGVFPPSVAKPSYTQQQQIKELYNFNHQCASHFRALIPIIPQQK</sequence>
<keyword evidence="2" id="KW-1185">Reference proteome</keyword>
<dbReference type="InterPro" id="IPR006905">
    <property type="entry name" value="Flavin_halogenase"/>
</dbReference>
<comment type="caution">
    <text evidence="1">The sequence shown here is derived from an EMBL/GenBank/DDBJ whole genome shotgun (WGS) entry which is preliminary data.</text>
</comment>
<organism evidence="1 2">
    <name type="scientific">Pseudoalteromonas rhizosphaerae</name>
    <dbReference type="NCBI Taxonomy" id="2518973"/>
    <lineage>
        <taxon>Bacteria</taxon>
        <taxon>Pseudomonadati</taxon>
        <taxon>Pseudomonadota</taxon>
        <taxon>Gammaproteobacteria</taxon>
        <taxon>Alteromonadales</taxon>
        <taxon>Pseudoalteromonadaceae</taxon>
        <taxon>Pseudoalteromonas</taxon>
    </lineage>
</organism>
<dbReference type="GO" id="GO:0016491">
    <property type="term" value="F:oxidoreductase activity"/>
    <property type="evidence" value="ECO:0007669"/>
    <property type="project" value="UniProtKB-KW"/>
</dbReference>
<dbReference type="PIRSF" id="PIRSF011396">
    <property type="entry name" value="Trp_halogenase"/>
    <property type="match status" value="1"/>
</dbReference>
<dbReference type="SUPFAM" id="SSF51905">
    <property type="entry name" value="FAD/NAD(P)-binding domain"/>
    <property type="match status" value="1"/>
</dbReference>
<dbReference type="PANTHER" id="PTHR43747">
    <property type="entry name" value="FAD-BINDING PROTEIN"/>
    <property type="match status" value="1"/>
</dbReference>
<dbReference type="InterPro" id="IPR050816">
    <property type="entry name" value="Flavin-dep_Halogenase_NPB"/>
</dbReference>
<evidence type="ECO:0000313" key="1">
    <source>
        <dbReference type="EMBL" id="MFK3863907.1"/>
    </source>
</evidence>
<accession>A0ABW8KVS9</accession>
<evidence type="ECO:0000313" key="2">
    <source>
        <dbReference type="Proteomes" id="UP001620262"/>
    </source>
</evidence>
<dbReference type="EMBL" id="JBJDOT010000009">
    <property type="protein sequence ID" value="MFK3863907.1"/>
    <property type="molecule type" value="Genomic_DNA"/>
</dbReference>
<dbReference type="Gene3D" id="3.50.50.60">
    <property type="entry name" value="FAD/NAD(P)-binding domain"/>
    <property type="match status" value="1"/>
</dbReference>
<dbReference type="RefSeq" id="WP_404675211.1">
    <property type="nucleotide sequence ID" value="NZ_JBJDOT010000009.1"/>
</dbReference>
<dbReference type="PANTHER" id="PTHR43747:SF4">
    <property type="entry name" value="FLAVIN-DEPENDENT TRYPTOPHAN HALOGENASE"/>
    <property type="match status" value="1"/>
</dbReference>
<keyword evidence="1" id="KW-0560">Oxidoreductase</keyword>
<dbReference type="Proteomes" id="UP001620262">
    <property type="component" value="Unassembled WGS sequence"/>
</dbReference>